<gene>
    <name evidence="2" type="primary">LOC106810658</name>
</gene>
<dbReference type="Proteomes" id="UP000695022">
    <property type="component" value="Unplaced"/>
</dbReference>
<keyword evidence="1" id="KW-1185">Reference proteome</keyword>
<accession>A0ABM1EBK8</accession>
<proteinExistence type="predicted"/>
<dbReference type="RefSeq" id="XP_014669579.1">
    <property type="nucleotide sequence ID" value="XM_014814093.1"/>
</dbReference>
<dbReference type="PANTHER" id="PTHR31751">
    <property type="entry name" value="SI:CH211-108C17.2-RELATED-RELATED"/>
    <property type="match status" value="1"/>
</dbReference>
<organism evidence="1 2">
    <name type="scientific">Priapulus caudatus</name>
    <name type="common">Priapulid worm</name>
    <dbReference type="NCBI Taxonomy" id="37621"/>
    <lineage>
        <taxon>Eukaryota</taxon>
        <taxon>Metazoa</taxon>
        <taxon>Ecdysozoa</taxon>
        <taxon>Scalidophora</taxon>
        <taxon>Priapulida</taxon>
        <taxon>Priapulimorpha</taxon>
        <taxon>Priapulimorphida</taxon>
        <taxon>Priapulidae</taxon>
        <taxon>Priapulus</taxon>
    </lineage>
</organism>
<dbReference type="PANTHER" id="PTHR31751:SF42">
    <property type="entry name" value="PROTEIN CBG10204"/>
    <property type="match status" value="1"/>
</dbReference>
<sequence>MISVNMTCSSNHYFSWHSQPLINKTAAGNVLLAGAILVSGESFTLVKSMCDAFGLVIFGASTYYDVQNKWLFPAVNKHWQDERDSVLRTLQSQPQPLTILGDGQCDSPGFSAKYGVYSVAEQSSMKIIDFELVQVGEHEVKYSQHLEPTGFKRIVTRLLEHGLNIGTIATDRHTTIRAIIRKDFPGLQHQFDVWHMVKGVQKKLLLGGKKKSCKMILPWVKSVSNHLWWCAAECKGDADLLREMWVSIVNHIVNKHAWNYGSCFHKCAHAALHETDTTKYLKAGSQAHKLLTSVVMEKRLLRDVGHLTQFCHTGPLEVYHSLHLKYAPKRHHYSYKGMLARSQLTALDHNENANRLQAVDADGKKLYRPEYPKSQKDWILKKRYEKKTFGFRHDILCTALELRQGGKYFLTKTI</sequence>
<evidence type="ECO:0000313" key="1">
    <source>
        <dbReference type="Proteomes" id="UP000695022"/>
    </source>
</evidence>
<protein>
    <submittedName>
        <fullName evidence="2">Uncharacterized protein LOC106810658</fullName>
    </submittedName>
</protein>
<reference evidence="2" key="1">
    <citation type="submission" date="2025-08" db="UniProtKB">
        <authorList>
            <consortium name="RefSeq"/>
        </authorList>
    </citation>
    <scope>IDENTIFICATION</scope>
</reference>
<evidence type="ECO:0000313" key="2">
    <source>
        <dbReference type="RefSeq" id="XP_014669579.1"/>
    </source>
</evidence>
<dbReference type="GeneID" id="106810658"/>
<name>A0ABM1EBK8_PRICU</name>